<dbReference type="NCBIfam" id="TIGR00099">
    <property type="entry name" value="Cof-subfamily"/>
    <property type="match status" value="1"/>
</dbReference>
<dbReference type="PROSITE" id="PS01229">
    <property type="entry name" value="COF_2"/>
    <property type="match status" value="1"/>
</dbReference>
<dbReference type="SUPFAM" id="SSF56784">
    <property type="entry name" value="HAD-like"/>
    <property type="match status" value="1"/>
</dbReference>
<organism evidence="1">
    <name type="scientific">Amorphochlora amoebiformis</name>
    <dbReference type="NCBI Taxonomy" id="1561963"/>
    <lineage>
        <taxon>Eukaryota</taxon>
        <taxon>Sar</taxon>
        <taxon>Rhizaria</taxon>
        <taxon>Cercozoa</taxon>
        <taxon>Chlorarachniophyceae</taxon>
        <taxon>Amorphochlora</taxon>
    </lineage>
</organism>
<name>A0A7S0DR80_9EUKA</name>
<dbReference type="InterPro" id="IPR023214">
    <property type="entry name" value="HAD_sf"/>
</dbReference>
<dbReference type="InterPro" id="IPR036412">
    <property type="entry name" value="HAD-like_sf"/>
</dbReference>
<protein>
    <recommendedName>
        <fullName evidence="2">Haloacid dehalogenase-like hydrolase</fullName>
    </recommendedName>
</protein>
<sequence length="332" mass="36712">MSIFKRTHRYPRSANILKSSIPTGRSIYRFVALDLDGTTLNTKHQLSKRNIAAIRSMVEKGVGVAIATGRSMSGIYEHLETLQLPYPIPVLCLNGALALKGTCDGKTQPLFTDPVPKDLVSQVVSLGQETGDMIQFYVDDKVYALPLNEEHQVLMKRYQVLTGHPQTQLRDVKELKSIGQPAKILLLTNDADGLMEKAKNRFGNKLHLVRGSPEPFFVEFLQKGVCKGTGLLKLCQVEKIDPSSIVAFGDGDNDMEFLQNAGFGIAMKNAREVTKDKADMVLPYTNDQDGVGRQIEDMLSEGSLVGCDNLDNGHSLEVSKTKQFEHKTAMMK</sequence>
<dbReference type="AlphaFoldDB" id="A0A7S0DR80"/>
<dbReference type="Gene3D" id="3.40.50.1000">
    <property type="entry name" value="HAD superfamily/HAD-like"/>
    <property type="match status" value="1"/>
</dbReference>
<dbReference type="EMBL" id="HBEM01030816">
    <property type="protein sequence ID" value="CAD8462032.1"/>
    <property type="molecule type" value="Transcribed_RNA"/>
</dbReference>
<dbReference type="GO" id="GO:0016791">
    <property type="term" value="F:phosphatase activity"/>
    <property type="evidence" value="ECO:0007669"/>
    <property type="project" value="TreeGrafter"/>
</dbReference>
<dbReference type="SFLD" id="SFLDG01140">
    <property type="entry name" value="C2.B:_Phosphomannomutase_and_P"/>
    <property type="match status" value="1"/>
</dbReference>
<evidence type="ECO:0008006" key="2">
    <source>
        <dbReference type="Google" id="ProtNLM"/>
    </source>
</evidence>
<gene>
    <name evidence="1" type="ORF">LAMO00422_LOCUS20992</name>
</gene>
<dbReference type="Pfam" id="PF08282">
    <property type="entry name" value="Hydrolase_3"/>
    <property type="match status" value="1"/>
</dbReference>
<dbReference type="GO" id="GO:0000287">
    <property type="term" value="F:magnesium ion binding"/>
    <property type="evidence" value="ECO:0007669"/>
    <property type="project" value="TreeGrafter"/>
</dbReference>
<evidence type="ECO:0000313" key="1">
    <source>
        <dbReference type="EMBL" id="CAD8462032.1"/>
    </source>
</evidence>
<dbReference type="GO" id="GO:0005829">
    <property type="term" value="C:cytosol"/>
    <property type="evidence" value="ECO:0007669"/>
    <property type="project" value="TreeGrafter"/>
</dbReference>
<dbReference type="InterPro" id="IPR000150">
    <property type="entry name" value="Cof"/>
</dbReference>
<dbReference type="CDD" id="cd07516">
    <property type="entry name" value="HAD_Pase"/>
    <property type="match status" value="1"/>
</dbReference>
<dbReference type="PANTHER" id="PTHR10000">
    <property type="entry name" value="PHOSPHOSERINE PHOSPHATASE"/>
    <property type="match status" value="1"/>
</dbReference>
<dbReference type="SFLD" id="SFLDS00003">
    <property type="entry name" value="Haloacid_Dehalogenase"/>
    <property type="match status" value="1"/>
</dbReference>
<dbReference type="PANTHER" id="PTHR10000:SF8">
    <property type="entry name" value="HAD SUPERFAMILY HYDROLASE-LIKE, TYPE 3"/>
    <property type="match status" value="1"/>
</dbReference>
<proteinExistence type="predicted"/>
<dbReference type="PRINTS" id="PR00119">
    <property type="entry name" value="CATATPASE"/>
</dbReference>
<reference evidence="1" key="1">
    <citation type="submission" date="2021-01" db="EMBL/GenBank/DDBJ databases">
        <authorList>
            <person name="Corre E."/>
            <person name="Pelletier E."/>
            <person name="Niang G."/>
            <person name="Scheremetjew M."/>
            <person name="Finn R."/>
            <person name="Kale V."/>
            <person name="Holt S."/>
            <person name="Cochrane G."/>
            <person name="Meng A."/>
            <person name="Brown T."/>
            <person name="Cohen L."/>
        </authorList>
    </citation>
    <scope>NUCLEOTIDE SEQUENCE</scope>
    <source>
        <strain evidence="1">CCMP2058</strain>
    </source>
</reference>
<accession>A0A7S0DR80</accession>
<dbReference type="Gene3D" id="3.30.1240.10">
    <property type="match status" value="1"/>
</dbReference>